<dbReference type="Pfam" id="PF00455">
    <property type="entry name" value="DeoRC"/>
    <property type="match status" value="1"/>
</dbReference>
<evidence type="ECO:0000313" key="7">
    <source>
        <dbReference type="Proteomes" id="UP000070572"/>
    </source>
</evidence>
<sequence>MEIHMLAHQRHDEILRQVNESGSVRVTDLVKQLGVSEMTVRRDIRVLAARGLLERVHGGAVKLEGAREAQRPALETSSGEQRALAQAALATIRPGSSVFIGAGSCGEHLANLITESEFFSSLTVITNFMPVAKLLDQAQQRQRDQGIAPAQVIIFGGQPERYENLGPLTLGDAHNFHLHSVFIEAESLAAETGLSCENINRAALHRVLIRNSDFATVMVPNRAWQQTTLNVVCPLSKLSRVIAGGEPPKEIADAMKQSQIMVEVCEL</sequence>
<dbReference type="GO" id="GO:0003677">
    <property type="term" value="F:DNA binding"/>
    <property type="evidence" value="ECO:0007669"/>
    <property type="project" value="UniProtKB-KW"/>
</dbReference>
<dbReference type="SUPFAM" id="SSF46785">
    <property type="entry name" value="Winged helix' DNA-binding domain"/>
    <property type="match status" value="1"/>
</dbReference>
<accession>A0AB34X215</accession>
<dbReference type="Proteomes" id="UP000243201">
    <property type="component" value="Unassembled WGS sequence"/>
</dbReference>
<dbReference type="EMBL" id="PNGC01000001">
    <property type="protein sequence ID" value="PMB91085.1"/>
    <property type="molecule type" value="Genomic_DNA"/>
</dbReference>
<dbReference type="InterPro" id="IPR036390">
    <property type="entry name" value="WH_DNA-bd_sf"/>
</dbReference>
<evidence type="ECO:0000313" key="6">
    <source>
        <dbReference type="EMBL" id="PMB91085.1"/>
    </source>
</evidence>
<dbReference type="InterPro" id="IPR001034">
    <property type="entry name" value="DeoR_HTH"/>
</dbReference>
<dbReference type="InterPro" id="IPR037171">
    <property type="entry name" value="NagB/RpiA_transferase-like"/>
</dbReference>
<evidence type="ECO:0000313" key="5">
    <source>
        <dbReference type="EMBL" id="KXB82106.1"/>
    </source>
</evidence>
<protein>
    <submittedName>
        <fullName evidence="6">DeoR/GlpR transcriptional regulator</fullName>
    </submittedName>
    <submittedName>
        <fullName evidence="5">Transcriptional regulator, DeoR family</fullName>
    </submittedName>
</protein>
<organism evidence="5 7">
    <name type="scientific">Varibaculum cambriense</name>
    <dbReference type="NCBI Taxonomy" id="184870"/>
    <lineage>
        <taxon>Bacteria</taxon>
        <taxon>Bacillati</taxon>
        <taxon>Actinomycetota</taxon>
        <taxon>Actinomycetes</taxon>
        <taxon>Actinomycetales</taxon>
        <taxon>Actinomycetaceae</taxon>
        <taxon>Varibaculum</taxon>
    </lineage>
</organism>
<dbReference type="InterPro" id="IPR018356">
    <property type="entry name" value="Tscrpt_reg_HTH_DeoR_CS"/>
</dbReference>
<dbReference type="Pfam" id="PF08220">
    <property type="entry name" value="HTH_DeoR"/>
    <property type="match status" value="1"/>
</dbReference>
<dbReference type="SMART" id="SM01134">
    <property type="entry name" value="DeoRC"/>
    <property type="match status" value="1"/>
</dbReference>
<dbReference type="PROSITE" id="PS00894">
    <property type="entry name" value="HTH_DEOR_1"/>
    <property type="match status" value="1"/>
</dbReference>
<comment type="caution">
    <text evidence="5">The sequence shown here is derived from an EMBL/GenBank/DDBJ whole genome shotgun (WGS) entry which is preliminary data.</text>
</comment>
<dbReference type="EMBL" id="LSDN01000003">
    <property type="protein sequence ID" value="KXB82106.1"/>
    <property type="molecule type" value="Genomic_DNA"/>
</dbReference>
<keyword evidence="8" id="KW-1185">Reference proteome</keyword>
<dbReference type="GO" id="GO:0003700">
    <property type="term" value="F:DNA-binding transcription factor activity"/>
    <property type="evidence" value="ECO:0007669"/>
    <property type="project" value="InterPro"/>
</dbReference>
<keyword evidence="1" id="KW-0805">Transcription regulation</keyword>
<dbReference type="InterPro" id="IPR014036">
    <property type="entry name" value="DeoR-like_C"/>
</dbReference>
<dbReference type="PRINTS" id="PR00037">
    <property type="entry name" value="HTHLACR"/>
</dbReference>
<dbReference type="PROSITE" id="PS51000">
    <property type="entry name" value="HTH_DEOR_2"/>
    <property type="match status" value="1"/>
</dbReference>
<dbReference type="PANTHER" id="PTHR30363">
    <property type="entry name" value="HTH-TYPE TRANSCRIPTIONAL REGULATOR SRLR-RELATED"/>
    <property type="match status" value="1"/>
</dbReference>
<keyword evidence="3" id="KW-0804">Transcription</keyword>
<dbReference type="InterPro" id="IPR050313">
    <property type="entry name" value="Carb_Metab_HTH_regulators"/>
</dbReference>
<evidence type="ECO:0000256" key="3">
    <source>
        <dbReference type="ARBA" id="ARBA00023163"/>
    </source>
</evidence>
<dbReference type="Proteomes" id="UP000070572">
    <property type="component" value="Unassembled WGS sequence"/>
</dbReference>
<dbReference type="SUPFAM" id="SSF100950">
    <property type="entry name" value="NagB/RpiA/CoA transferase-like"/>
    <property type="match status" value="1"/>
</dbReference>
<keyword evidence="2" id="KW-0238">DNA-binding</keyword>
<proteinExistence type="predicted"/>
<feature type="domain" description="HTH deoR-type" evidence="4">
    <location>
        <begin position="7"/>
        <end position="62"/>
    </location>
</feature>
<reference evidence="6 8" key="2">
    <citation type="submission" date="2017-09" db="EMBL/GenBank/DDBJ databases">
        <title>Bacterial strain isolated from the female urinary microbiota.</title>
        <authorList>
            <person name="Thomas-White K."/>
            <person name="Kumar N."/>
            <person name="Forster S."/>
            <person name="Putonti C."/>
            <person name="Lawley T."/>
            <person name="Wolfe A.J."/>
        </authorList>
    </citation>
    <scope>NUCLEOTIDE SEQUENCE [LARGE SCALE GENOMIC DNA]</scope>
    <source>
        <strain evidence="6 8">UMB0744</strain>
    </source>
</reference>
<evidence type="ECO:0000256" key="2">
    <source>
        <dbReference type="ARBA" id="ARBA00023125"/>
    </source>
</evidence>
<dbReference type="AlphaFoldDB" id="A0AB34X215"/>
<dbReference type="Gene3D" id="1.10.10.10">
    <property type="entry name" value="Winged helix-like DNA-binding domain superfamily/Winged helix DNA-binding domain"/>
    <property type="match status" value="1"/>
</dbReference>
<evidence type="ECO:0000259" key="4">
    <source>
        <dbReference type="PROSITE" id="PS51000"/>
    </source>
</evidence>
<evidence type="ECO:0000256" key="1">
    <source>
        <dbReference type="ARBA" id="ARBA00023015"/>
    </source>
</evidence>
<gene>
    <name evidence="6" type="ORF">CJ240_05165</name>
    <name evidence="5" type="ORF">HMPREF1862_00170</name>
</gene>
<name>A0AB34X215_9ACTO</name>
<reference evidence="5 7" key="1">
    <citation type="submission" date="2016-01" db="EMBL/GenBank/DDBJ databases">
        <authorList>
            <person name="Mitreva M."/>
            <person name="Pepin K.H."/>
            <person name="Mihindukulasuriya K.A."/>
            <person name="Fulton R."/>
            <person name="Fronick C."/>
            <person name="O'Laughlin M."/>
            <person name="Miner T."/>
            <person name="Herter B."/>
            <person name="Rosa B.A."/>
            <person name="Cordes M."/>
            <person name="Tomlinson C."/>
            <person name="Wollam A."/>
            <person name="Palsikar V.B."/>
            <person name="Mardis E.R."/>
            <person name="Wilson R.K."/>
        </authorList>
    </citation>
    <scope>NUCLEOTIDE SEQUENCE [LARGE SCALE GENOMIC DNA]</scope>
    <source>
        <strain evidence="5 7">DNF00696</strain>
    </source>
</reference>
<dbReference type="InterPro" id="IPR036388">
    <property type="entry name" value="WH-like_DNA-bd_sf"/>
</dbReference>
<dbReference type="PANTHER" id="PTHR30363:SF44">
    <property type="entry name" value="AGA OPERON TRANSCRIPTIONAL REPRESSOR-RELATED"/>
    <property type="match status" value="1"/>
</dbReference>
<dbReference type="SMART" id="SM00420">
    <property type="entry name" value="HTH_DEOR"/>
    <property type="match status" value="1"/>
</dbReference>
<dbReference type="RefSeq" id="WP_081639165.1">
    <property type="nucleotide sequence ID" value="NZ_JAHAIW010000009.1"/>
</dbReference>
<evidence type="ECO:0000313" key="8">
    <source>
        <dbReference type="Proteomes" id="UP000243201"/>
    </source>
</evidence>